<feature type="domain" description="Histone deacetylase" evidence="6">
    <location>
        <begin position="124"/>
        <end position="417"/>
    </location>
</feature>
<dbReference type="CDD" id="cd10002">
    <property type="entry name" value="HDAC10_HDAC6-dom1"/>
    <property type="match status" value="1"/>
</dbReference>
<evidence type="ECO:0000256" key="1">
    <source>
        <dbReference type="ARBA" id="ARBA00004123"/>
    </source>
</evidence>
<dbReference type="Gene3D" id="3.40.800.20">
    <property type="entry name" value="Histone deacetylase domain"/>
    <property type="match status" value="2"/>
</dbReference>
<evidence type="ECO:0000256" key="3">
    <source>
        <dbReference type="ARBA" id="ARBA00022801"/>
    </source>
</evidence>
<dbReference type="GO" id="GO:0019213">
    <property type="term" value="F:deacetylase activity"/>
    <property type="evidence" value="ECO:0007669"/>
    <property type="project" value="TreeGrafter"/>
</dbReference>
<dbReference type="Proteomes" id="UP000245119">
    <property type="component" value="Linkage Group LG9"/>
</dbReference>
<accession>A0A2T7NSG4</accession>
<feature type="domain" description="Histone deacetylase" evidence="6">
    <location>
        <begin position="549"/>
        <end position="803"/>
    </location>
</feature>
<name>A0A2T7NSG4_POMCA</name>
<dbReference type="GO" id="GO:0040029">
    <property type="term" value="P:epigenetic regulation of gene expression"/>
    <property type="evidence" value="ECO:0007669"/>
    <property type="project" value="TreeGrafter"/>
</dbReference>
<dbReference type="InterPro" id="IPR000286">
    <property type="entry name" value="HDACs"/>
</dbReference>
<dbReference type="OrthoDB" id="424012at2759"/>
<evidence type="ECO:0000313" key="8">
    <source>
        <dbReference type="Proteomes" id="UP000245119"/>
    </source>
</evidence>
<feature type="compositionally biased region" description="Basic and acidic residues" evidence="5">
    <location>
        <begin position="46"/>
        <end position="60"/>
    </location>
</feature>
<dbReference type="InterPro" id="IPR023696">
    <property type="entry name" value="Ureohydrolase_dom_sf"/>
</dbReference>
<sequence length="946" mass="105484">MLLRSKTRTFAVDSEQKSVDHRTQTATRRTRATGRRRLTRKKVTKGHGEHNGGQEQKDVDGGIPEFHQAAHETDGTNSDTEAELLRNMASMKVSEEGPSQFLGTGFIYDELMTKHKCEWDENYQECPERLLQPFARCEELGLVERCVRIPITYATEDQILWQHSSSALEIMKTTPTMTPKEREDLAKNYDAWFSSSATFECSMAAAGSSIDLVDHILKKKVTNGFAMIRPPGHHAMHDEYCGYCTFNNVAIAATHALNSGIERILIVDWDVHHGQATQYMFYDDPRVIYFSIHRSEYGTFWPYLRECDYDFIGEGPGKGYNINVPLNKIEMGDADYVAIFQNLLLPIAYEFSPQLVIISSGYDAAIGCPEGHMLVTPAAYAHFIHMLSALCEGRVCTVLEGGYCIQSLAEGCALTVRSLLGDPCPLLPPLGEPSDSIITTILNVIKVLRPYWKCLQASQLLGPGELCPFEEVNSNPPREGVKFYTPETRPKEYPITGFYHVQTPEVFEGFKQKINHLIRETSLAKAPHKVCFIFDADMRKHSNTVDSTHPEQPNRISSIFDKHNEWGLLKRCLQLESRLATDEEILAVHSKEYLEDIVATESMEDEELSSRPLDKNYNSIYISQDTSKCARLAVGSALQVVECVLSGQAQSGVAVVRPPGHHAEHDKAMGFCFFNNVAIAAVYAKKKFGLNRILIVDWDVHHGNGTQNSFYDDRSVLYLSLHRYENARYFPDKEDADYLFVGGKNAEGYNVNIPWSQERMGNGDYMAAFQRIVMPIAYQFAPELILVSAGFDAAHGDPLVWVATIFEATAESMATCTSVLLGDPCPPLEFEEPSSSALKTIQQVVETHKKILDSLEGSSNWVAVKIPDVPPSSVPFGDNCQPGSVATYSPAVAPSDAREGQGARCKHRLQILSSSSSTAEKDVLSRTPTFSLLEARTSSTIFTTHT</sequence>
<feature type="compositionally biased region" description="Basic and acidic residues" evidence="5">
    <location>
        <begin position="14"/>
        <end position="23"/>
    </location>
</feature>
<dbReference type="FunFam" id="3.40.800.20:FF:000005">
    <property type="entry name" value="histone deacetylase 6"/>
    <property type="match status" value="1"/>
</dbReference>
<dbReference type="InterPro" id="IPR023801">
    <property type="entry name" value="His_deacetylse_dom"/>
</dbReference>
<dbReference type="STRING" id="400727.A0A2T7NSG4"/>
<dbReference type="SUPFAM" id="SSF52768">
    <property type="entry name" value="Arginase/deacetylase"/>
    <property type="match status" value="2"/>
</dbReference>
<feature type="compositionally biased region" description="Basic residues" evidence="5">
    <location>
        <begin position="28"/>
        <end position="45"/>
    </location>
</feature>
<gene>
    <name evidence="7" type="ORF">C0Q70_14589</name>
</gene>
<comment type="similarity">
    <text evidence="2">Belongs to the histone deacetylase family. HD type 2 subfamily.</text>
</comment>
<evidence type="ECO:0000256" key="4">
    <source>
        <dbReference type="ARBA" id="ARBA00023242"/>
    </source>
</evidence>
<comment type="subcellular location">
    <subcellularLocation>
        <location evidence="1">Nucleus</location>
    </subcellularLocation>
</comment>
<dbReference type="Pfam" id="PF00850">
    <property type="entry name" value="Hist_deacetyl"/>
    <property type="match status" value="2"/>
</dbReference>
<keyword evidence="8" id="KW-1185">Reference proteome</keyword>
<dbReference type="GO" id="GO:0005634">
    <property type="term" value="C:nucleus"/>
    <property type="evidence" value="ECO:0007669"/>
    <property type="project" value="UniProtKB-SubCell"/>
</dbReference>
<keyword evidence="4" id="KW-0539">Nucleus</keyword>
<dbReference type="PANTHER" id="PTHR10625">
    <property type="entry name" value="HISTONE DEACETYLASE HDAC1-RELATED"/>
    <property type="match status" value="1"/>
</dbReference>
<comment type="caution">
    <text evidence="7">The sequence shown here is derived from an EMBL/GenBank/DDBJ whole genome shotgun (WGS) entry which is preliminary data.</text>
</comment>
<feature type="region of interest" description="Disordered" evidence="5">
    <location>
        <begin position="1"/>
        <end position="61"/>
    </location>
</feature>
<dbReference type="EMBL" id="PZQS01000009">
    <property type="protein sequence ID" value="PVD24119.1"/>
    <property type="molecule type" value="Genomic_DNA"/>
</dbReference>
<proteinExistence type="inferred from homology"/>
<organism evidence="7 8">
    <name type="scientific">Pomacea canaliculata</name>
    <name type="common">Golden apple snail</name>
    <dbReference type="NCBI Taxonomy" id="400727"/>
    <lineage>
        <taxon>Eukaryota</taxon>
        <taxon>Metazoa</taxon>
        <taxon>Spiralia</taxon>
        <taxon>Lophotrochozoa</taxon>
        <taxon>Mollusca</taxon>
        <taxon>Gastropoda</taxon>
        <taxon>Caenogastropoda</taxon>
        <taxon>Architaenioglossa</taxon>
        <taxon>Ampullarioidea</taxon>
        <taxon>Ampullariidae</taxon>
        <taxon>Pomacea</taxon>
    </lineage>
</organism>
<keyword evidence="3" id="KW-0378">Hydrolase</keyword>
<evidence type="ECO:0000313" key="7">
    <source>
        <dbReference type="EMBL" id="PVD24119.1"/>
    </source>
</evidence>
<dbReference type="AlphaFoldDB" id="A0A2T7NSG4"/>
<dbReference type="PRINTS" id="PR01270">
    <property type="entry name" value="HDASUPER"/>
</dbReference>
<evidence type="ECO:0000256" key="5">
    <source>
        <dbReference type="SAM" id="MobiDB-lite"/>
    </source>
</evidence>
<dbReference type="PANTHER" id="PTHR10625:SF43">
    <property type="entry name" value="POLYAMINE DEACETYLASE HDAC10"/>
    <property type="match status" value="1"/>
</dbReference>
<protein>
    <recommendedName>
        <fullName evidence="6">Histone deacetylase domain-containing protein</fullName>
    </recommendedName>
</protein>
<reference evidence="7 8" key="1">
    <citation type="submission" date="2018-04" db="EMBL/GenBank/DDBJ databases">
        <title>The genome of golden apple snail Pomacea canaliculata provides insight into stress tolerance and invasive adaptation.</title>
        <authorList>
            <person name="Liu C."/>
            <person name="Liu B."/>
            <person name="Ren Y."/>
            <person name="Zhang Y."/>
            <person name="Wang H."/>
            <person name="Li S."/>
            <person name="Jiang F."/>
            <person name="Yin L."/>
            <person name="Zhang G."/>
            <person name="Qian W."/>
            <person name="Fan W."/>
        </authorList>
    </citation>
    <scope>NUCLEOTIDE SEQUENCE [LARGE SCALE GENOMIC DNA]</scope>
    <source>
        <strain evidence="7">SZHN2017</strain>
        <tissue evidence="7">Muscle</tissue>
    </source>
</reference>
<evidence type="ECO:0000256" key="2">
    <source>
        <dbReference type="ARBA" id="ARBA00007738"/>
    </source>
</evidence>
<dbReference type="InterPro" id="IPR037138">
    <property type="entry name" value="His_deacetylse_dom_sf"/>
</dbReference>
<dbReference type="GO" id="GO:0016787">
    <property type="term" value="F:hydrolase activity"/>
    <property type="evidence" value="ECO:0007669"/>
    <property type="project" value="UniProtKB-KW"/>
</dbReference>
<evidence type="ECO:0000259" key="6">
    <source>
        <dbReference type="Pfam" id="PF00850"/>
    </source>
</evidence>